<dbReference type="SUPFAM" id="SSF48498">
    <property type="entry name" value="Tetracyclin repressor-like, C-terminal domain"/>
    <property type="match status" value="1"/>
</dbReference>
<keyword evidence="2" id="KW-0238">DNA-binding</keyword>
<keyword evidence="3" id="KW-0804">Transcription</keyword>
<dbReference type="Pfam" id="PF17932">
    <property type="entry name" value="TetR_C_24"/>
    <property type="match status" value="1"/>
</dbReference>
<keyword evidence="1" id="KW-0805">Transcription regulation</keyword>
<dbReference type="PROSITE" id="PS50977">
    <property type="entry name" value="HTH_TETR_2"/>
    <property type="match status" value="1"/>
</dbReference>
<dbReference type="EMBL" id="UOEK01000100">
    <property type="protein sequence ID" value="VAV96442.1"/>
    <property type="molecule type" value="Genomic_DNA"/>
</dbReference>
<dbReference type="SUPFAM" id="SSF46689">
    <property type="entry name" value="Homeodomain-like"/>
    <property type="match status" value="1"/>
</dbReference>
<dbReference type="InterPro" id="IPR036271">
    <property type="entry name" value="Tet_transcr_reg_TetR-rel_C_sf"/>
</dbReference>
<dbReference type="InterPro" id="IPR050109">
    <property type="entry name" value="HTH-type_TetR-like_transc_reg"/>
</dbReference>
<dbReference type="PANTHER" id="PTHR30055:SF234">
    <property type="entry name" value="HTH-TYPE TRANSCRIPTIONAL REGULATOR BETI"/>
    <property type="match status" value="1"/>
</dbReference>
<dbReference type="InterPro" id="IPR041490">
    <property type="entry name" value="KstR2_TetR_C"/>
</dbReference>
<evidence type="ECO:0000259" key="4">
    <source>
        <dbReference type="PROSITE" id="PS50977"/>
    </source>
</evidence>
<reference evidence="5" key="1">
    <citation type="submission" date="2018-06" db="EMBL/GenBank/DDBJ databases">
        <authorList>
            <person name="Zhirakovskaya E."/>
        </authorList>
    </citation>
    <scope>NUCLEOTIDE SEQUENCE</scope>
</reference>
<gene>
    <name evidence="5" type="ORF">MNBD_ACTINO02-294</name>
</gene>
<dbReference type="AlphaFoldDB" id="A0A3B0RYA4"/>
<evidence type="ECO:0000256" key="2">
    <source>
        <dbReference type="ARBA" id="ARBA00023125"/>
    </source>
</evidence>
<feature type="non-terminal residue" evidence="5">
    <location>
        <position position="1"/>
    </location>
</feature>
<name>A0A3B0RYA4_9ZZZZ</name>
<dbReference type="Pfam" id="PF00440">
    <property type="entry name" value="TetR_N"/>
    <property type="match status" value="1"/>
</dbReference>
<proteinExistence type="predicted"/>
<dbReference type="Gene3D" id="1.10.357.10">
    <property type="entry name" value="Tetracycline Repressor, domain 2"/>
    <property type="match status" value="1"/>
</dbReference>
<dbReference type="GO" id="GO:0003700">
    <property type="term" value="F:DNA-binding transcription factor activity"/>
    <property type="evidence" value="ECO:0007669"/>
    <property type="project" value="TreeGrafter"/>
</dbReference>
<accession>A0A3B0RYA4</accession>
<protein>
    <submittedName>
        <fullName evidence="5">Transcriptional regulator, AcrR family</fullName>
    </submittedName>
</protein>
<dbReference type="InterPro" id="IPR009057">
    <property type="entry name" value="Homeodomain-like_sf"/>
</dbReference>
<evidence type="ECO:0000256" key="3">
    <source>
        <dbReference type="ARBA" id="ARBA00023163"/>
    </source>
</evidence>
<sequence length="193" mass="21584">GKKVSKPTAANRRDELLAAAAACFAREGYDAASMRAIADEAGMRAASIYYHFNSKDDLLVAVHEEALRRIGESTSAALDDVTEPWERLEAACAAHLTFLLTQDRFVEAVMRPVPSRVEGRDLIFKLRNDYEIIFANLVTALDLPQHTDRDTLRLMLLGAMNWTFTWWNPKEGLSPTVLASRFVTNLRTALDVT</sequence>
<dbReference type="PANTHER" id="PTHR30055">
    <property type="entry name" value="HTH-TYPE TRANSCRIPTIONAL REGULATOR RUTR"/>
    <property type="match status" value="1"/>
</dbReference>
<dbReference type="InterPro" id="IPR001647">
    <property type="entry name" value="HTH_TetR"/>
</dbReference>
<feature type="domain" description="HTH tetR-type" evidence="4">
    <location>
        <begin position="10"/>
        <end position="70"/>
    </location>
</feature>
<dbReference type="PRINTS" id="PR00455">
    <property type="entry name" value="HTHTETR"/>
</dbReference>
<evidence type="ECO:0000256" key="1">
    <source>
        <dbReference type="ARBA" id="ARBA00023015"/>
    </source>
</evidence>
<dbReference type="GO" id="GO:0000976">
    <property type="term" value="F:transcription cis-regulatory region binding"/>
    <property type="evidence" value="ECO:0007669"/>
    <property type="project" value="TreeGrafter"/>
</dbReference>
<organism evidence="5">
    <name type="scientific">hydrothermal vent metagenome</name>
    <dbReference type="NCBI Taxonomy" id="652676"/>
    <lineage>
        <taxon>unclassified sequences</taxon>
        <taxon>metagenomes</taxon>
        <taxon>ecological metagenomes</taxon>
    </lineage>
</organism>
<evidence type="ECO:0000313" key="5">
    <source>
        <dbReference type="EMBL" id="VAV96442.1"/>
    </source>
</evidence>